<feature type="transmembrane region" description="Helical" evidence="6">
    <location>
        <begin position="145"/>
        <end position="165"/>
    </location>
</feature>
<accession>A0ABS6I8S1</accession>
<dbReference type="InterPro" id="IPR050367">
    <property type="entry name" value="APC_superfamily"/>
</dbReference>
<feature type="transmembrane region" description="Helical" evidence="6">
    <location>
        <begin position="425"/>
        <end position="445"/>
    </location>
</feature>
<sequence>MSASSLTLTVLAFSAPMAVVTGFIPFTILFGGEGATFAFVLVTILLLVFSVGYIAMTKHLPKPGAFYSFITAGLGKGAGLGSAYLAIVSYIAVLVGSYAFLGLCVSGLVTTLNGPDIPWWAWAIAGWAIVSTLGYFHIEVSAKILSIAMVGEVILVMIFNVFVLAKGGAEGLSATPFTPGALMGGDVPVTMLFCILVFMGFEATALFRDEVRTPNKTIPRATYGAVLFVGVLYIISAYALTSAYGSKAQEVATNAPAAMFPDAIGAFVAPVFTELAFIFVITSLVAALISIHNVVARYVYNLAYDRALPVYLSKIHVRHHSPHRASTAVGVAAGLVILFLILAGTDSAKVYGQLSGLGSVGIIFLMGAVSLSVIVWFRTKAKLSGENAFKVIIAPLVSLLAFAFTVVFALLHFELIVGGAPGENIGLALILATTFLAGIALTLYFRFVKPHLYAGLGHSDHSPAGKAATQNADQLEPTHALDGSSLPNQ</sequence>
<keyword evidence="5 6" id="KW-0472">Membrane</keyword>
<feature type="transmembrane region" description="Helical" evidence="6">
    <location>
        <begin position="325"/>
        <end position="344"/>
    </location>
</feature>
<evidence type="ECO:0000256" key="5">
    <source>
        <dbReference type="ARBA" id="ARBA00023136"/>
    </source>
</evidence>
<feature type="transmembrane region" description="Helical" evidence="6">
    <location>
        <begin position="119"/>
        <end position="138"/>
    </location>
</feature>
<comment type="subcellular location">
    <subcellularLocation>
        <location evidence="1">Cell membrane</location>
        <topology evidence="1">Multi-pass membrane protein</topology>
    </subcellularLocation>
</comment>
<protein>
    <submittedName>
        <fullName evidence="7">APC family permease</fullName>
    </submittedName>
</protein>
<dbReference type="PIRSF" id="PIRSF006060">
    <property type="entry name" value="AA_transporter"/>
    <property type="match status" value="1"/>
</dbReference>
<dbReference type="Proteomes" id="UP000824166">
    <property type="component" value="Unassembled WGS sequence"/>
</dbReference>
<evidence type="ECO:0000256" key="1">
    <source>
        <dbReference type="ARBA" id="ARBA00004651"/>
    </source>
</evidence>
<dbReference type="InterPro" id="IPR002293">
    <property type="entry name" value="AA/rel_permease1"/>
</dbReference>
<evidence type="ECO:0000256" key="6">
    <source>
        <dbReference type="SAM" id="Phobius"/>
    </source>
</evidence>
<dbReference type="PANTHER" id="PTHR42770">
    <property type="entry name" value="AMINO ACID TRANSPORTER-RELATED"/>
    <property type="match status" value="1"/>
</dbReference>
<keyword evidence="4 6" id="KW-1133">Transmembrane helix</keyword>
<evidence type="ECO:0000313" key="7">
    <source>
        <dbReference type="EMBL" id="MBU8867782.1"/>
    </source>
</evidence>
<feature type="transmembrane region" description="Helical" evidence="6">
    <location>
        <begin position="34"/>
        <end position="56"/>
    </location>
</feature>
<evidence type="ECO:0000256" key="3">
    <source>
        <dbReference type="ARBA" id="ARBA00022692"/>
    </source>
</evidence>
<feature type="transmembrane region" description="Helical" evidence="6">
    <location>
        <begin position="264"/>
        <end position="289"/>
    </location>
</feature>
<evidence type="ECO:0000313" key="8">
    <source>
        <dbReference type="Proteomes" id="UP000824166"/>
    </source>
</evidence>
<dbReference type="EMBL" id="JAHOPC010000010">
    <property type="protein sequence ID" value="MBU8867782.1"/>
    <property type="molecule type" value="Genomic_DNA"/>
</dbReference>
<feature type="transmembrane region" description="Helical" evidence="6">
    <location>
        <begin position="356"/>
        <end position="377"/>
    </location>
</feature>
<name>A0ABS6I8S1_9MICC</name>
<dbReference type="PANTHER" id="PTHR42770:SF16">
    <property type="entry name" value="AMINO ACID PERMEASE"/>
    <property type="match status" value="1"/>
</dbReference>
<evidence type="ECO:0000256" key="4">
    <source>
        <dbReference type="ARBA" id="ARBA00022989"/>
    </source>
</evidence>
<keyword evidence="3 6" id="KW-0812">Transmembrane</keyword>
<dbReference type="RefSeq" id="WP_216925903.1">
    <property type="nucleotide sequence ID" value="NZ_JAHOPC010000010.1"/>
</dbReference>
<evidence type="ECO:0000256" key="2">
    <source>
        <dbReference type="ARBA" id="ARBA00022475"/>
    </source>
</evidence>
<gene>
    <name evidence="7" type="ORF">KSW38_15950</name>
</gene>
<feature type="transmembrane region" description="Helical" evidence="6">
    <location>
        <begin position="222"/>
        <end position="244"/>
    </location>
</feature>
<keyword evidence="8" id="KW-1185">Reference proteome</keyword>
<keyword evidence="2" id="KW-1003">Cell membrane</keyword>
<reference evidence="7 8" key="1">
    <citation type="submission" date="2021-06" db="EMBL/GenBank/DDBJ databases">
        <authorList>
            <person name="Jeong J.W."/>
        </authorList>
    </citation>
    <scope>NUCLEOTIDE SEQUENCE [LARGE SCALE GENOMIC DNA]</scope>
    <source>
        <strain evidence="7 8">MMS21-TAE1-1</strain>
    </source>
</reference>
<organism evidence="7 8">
    <name type="scientific">Paenarthrobacter aromaticivorans</name>
    <dbReference type="NCBI Taxonomy" id="2849150"/>
    <lineage>
        <taxon>Bacteria</taxon>
        <taxon>Bacillati</taxon>
        <taxon>Actinomycetota</taxon>
        <taxon>Actinomycetes</taxon>
        <taxon>Micrococcales</taxon>
        <taxon>Micrococcaceae</taxon>
        <taxon>Paenarthrobacter</taxon>
    </lineage>
</organism>
<comment type="caution">
    <text evidence="7">The sequence shown here is derived from an EMBL/GenBank/DDBJ whole genome shotgun (WGS) entry which is preliminary data.</text>
</comment>
<feature type="transmembrane region" description="Helical" evidence="6">
    <location>
        <begin position="177"/>
        <end position="201"/>
    </location>
</feature>
<feature type="transmembrane region" description="Helical" evidence="6">
    <location>
        <begin position="389"/>
        <end position="413"/>
    </location>
</feature>
<proteinExistence type="predicted"/>
<feature type="transmembrane region" description="Helical" evidence="6">
    <location>
        <begin position="77"/>
        <end position="99"/>
    </location>
</feature>
<dbReference type="Pfam" id="PF13520">
    <property type="entry name" value="AA_permease_2"/>
    <property type="match status" value="1"/>
</dbReference>